<accession>A0A3D8SFZ5</accession>
<dbReference type="PANTHER" id="PTHR31792:SF3">
    <property type="entry name" value="VACUOLAR ATPASE ASSEMBLY INTEGRAL MEMBRANE PROTEIN VMA21"/>
    <property type="match status" value="1"/>
</dbReference>
<comment type="similarity">
    <text evidence="6">Belongs to the VMA21 family.</text>
</comment>
<evidence type="ECO:0000256" key="6">
    <source>
        <dbReference type="HAMAP-Rule" id="MF_03058"/>
    </source>
</evidence>
<evidence type="ECO:0000313" key="8">
    <source>
        <dbReference type="Proteomes" id="UP000256645"/>
    </source>
</evidence>
<sequence>MATRRIISSEKTILEKDDKHDLSPAAGEKSNIAPAVPALVFLCQDIHSHCAFGDALAYMADFFNVLSVVRICEEFHLSSASPVITSHLTFSCFTYSLTRNPHRYADCSPSAFHVIIKLLGFTFAMIVCPIGSYFLTLNMLFGGNSTYAGAFAAIMANVVLVAYVIVAMNEDDSEAIEAEAKKKKGL</sequence>
<feature type="transmembrane region" description="Helical" evidence="6">
    <location>
        <begin position="147"/>
        <end position="166"/>
    </location>
</feature>
<dbReference type="InterPro" id="IPR019013">
    <property type="entry name" value="Vma21"/>
</dbReference>
<evidence type="ECO:0000256" key="4">
    <source>
        <dbReference type="ARBA" id="ARBA00023136"/>
    </source>
</evidence>
<dbReference type="AlphaFoldDB" id="A0A3D8SFZ5"/>
<keyword evidence="2 6" id="KW-0256">Endoplasmic reticulum</keyword>
<dbReference type="Proteomes" id="UP000256645">
    <property type="component" value="Unassembled WGS sequence"/>
</dbReference>
<keyword evidence="3 6" id="KW-1133">Transmembrane helix</keyword>
<protein>
    <submittedName>
        <fullName evidence="7">Uncharacterized protein</fullName>
    </submittedName>
</protein>
<keyword evidence="1 6" id="KW-0812">Transmembrane</keyword>
<gene>
    <name evidence="7" type="ORF">BP6252_02664</name>
</gene>
<dbReference type="STRING" id="1849047.A0A3D8SFZ5"/>
<dbReference type="OrthoDB" id="160405at2759"/>
<evidence type="ECO:0000256" key="1">
    <source>
        <dbReference type="ARBA" id="ARBA00022692"/>
    </source>
</evidence>
<organism evidence="7 8">
    <name type="scientific">Coleophoma cylindrospora</name>
    <dbReference type="NCBI Taxonomy" id="1849047"/>
    <lineage>
        <taxon>Eukaryota</taxon>
        <taxon>Fungi</taxon>
        <taxon>Dikarya</taxon>
        <taxon>Ascomycota</taxon>
        <taxon>Pezizomycotina</taxon>
        <taxon>Leotiomycetes</taxon>
        <taxon>Helotiales</taxon>
        <taxon>Dermateaceae</taxon>
        <taxon>Coleophoma</taxon>
    </lineage>
</organism>
<comment type="subcellular location">
    <subcellularLocation>
        <location evidence="6">Endoplasmic reticulum membrane</location>
        <topology evidence="6">Multi-pass membrane protein</topology>
    </subcellularLocation>
    <subcellularLocation>
        <location evidence="6">Endoplasmic reticulum-Golgi intermediate compartment membrane</location>
        <topology evidence="6">Multi-pass membrane protein</topology>
    </subcellularLocation>
    <subcellularLocation>
        <location evidence="6">Cytoplasmic vesicle</location>
        <location evidence="6">COPII-coated vesicle membrane</location>
        <topology evidence="6">Multi-pass membrane protein</topology>
    </subcellularLocation>
</comment>
<feature type="short sequence motif" description="Prevents secretion from ER" evidence="6">
    <location>
        <begin position="181"/>
        <end position="184"/>
    </location>
</feature>
<evidence type="ECO:0000313" key="7">
    <source>
        <dbReference type="EMBL" id="RDW85074.1"/>
    </source>
</evidence>
<comment type="caution">
    <text evidence="7">The sequence shown here is derived from an EMBL/GenBank/DDBJ whole genome shotgun (WGS) entry which is preliminary data.</text>
</comment>
<dbReference type="GO" id="GO:0005789">
    <property type="term" value="C:endoplasmic reticulum membrane"/>
    <property type="evidence" value="ECO:0007669"/>
    <property type="project" value="UniProtKB-SubCell"/>
</dbReference>
<keyword evidence="8" id="KW-1185">Reference proteome</keyword>
<keyword evidence="5 6" id="KW-0968">Cytoplasmic vesicle</keyword>
<proteinExistence type="inferred from homology"/>
<dbReference type="EMBL" id="PDLM01000002">
    <property type="protein sequence ID" value="RDW85074.1"/>
    <property type="molecule type" value="Genomic_DNA"/>
</dbReference>
<evidence type="ECO:0000256" key="2">
    <source>
        <dbReference type="ARBA" id="ARBA00022824"/>
    </source>
</evidence>
<dbReference type="PANTHER" id="PTHR31792">
    <property type="entry name" value="VACUOLAR ATPASE ASSEMBLY INTEGRAL MEMBRANE PROTEIN VMA21"/>
    <property type="match status" value="1"/>
</dbReference>
<dbReference type="GO" id="GO:0012507">
    <property type="term" value="C:ER to Golgi transport vesicle membrane"/>
    <property type="evidence" value="ECO:0007669"/>
    <property type="project" value="UniProtKB-SubCell"/>
</dbReference>
<evidence type="ECO:0000256" key="3">
    <source>
        <dbReference type="ARBA" id="ARBA00022989"/>
    </source>
</evidence>
<comment type="function">
    <text evidence="6">Required for the assembly of the V0 complex of the vacuolar ATPase (V-ATPase) in the endoplasmic reticulum.</text>
</comment>
<dbReference type="Pfam" id="PF09446">
    <property type="entry name" value="VMA21"/>
    <property type="match status" value="1"/>
</dbReference>
<keyword evidence="4 6" id="KW-0472">Membrane</keyword>
<dbReference type="GO" id="GO:0033116">
    <property type="term" value="C:endoplasmic reticulum-Golgi intermediate compartment membrane"/>
    <property type="evidence" value="ECO:0007669"/>
    <property type="project" value="UniProtKB-SubCell"/>
</dbReference>
<feature type="transmembrane region" description="Helical" evidence="6">
    <location>
        <begin position="118"/>
        <end position="141"/>
    </location>
</feature>
<name>A0A3D8SFZ5_9HELO</name>
<evidence type="ECO:0000256" key="5">
    <source>
        <dbReference type="ARBA" id="ARBA00023329"/>
    </source>
</evidence>
<reference evidence="7 8" key="1">
    <citation type="journal article" date="2018" name="IMA Fungus">
        <title>IMA Genome-F 9: Draft genome sequence of Annulohypoxylon stygium, Aspergillus mulundensis, Berkeleyomyces basicola (syn. Thielaviopsis basicola), Ceratocystis smalleyi, two Cercospora beticola strains, Coleophoma cylindrospora, Fusarium fracticaudum, Phialophora cf. hyalina, and Morchella septimelata.</title>
        <authorList>
            <person name="Wingfield B.D."/>
            <person name="Bills G.F."/>
            <person name="Dong Y."/>
            <person name="Huang W."/>
            <person name="Nel W.J."/>
            <person name="Swalarsk-Parry B.S."/>
            <person name="Vaghefi N."/>
            <person name="Wilken P.M."/>
            <person name="An Z."/>
            <person name="de Beer Z.W."/>
            <person name="De Vos L."/>
            <person name="Chen L."/>
            <person name="Duong T.A."/>
            <person name="Gao Y."/>
            <person name="Hammerbacher A."/>
            <person name="Kikkert J.R."/>
            <person name="Li Y."/>
            <person name="Li H."/>
            <person name="Li K."/>
            <person name="Li Q."/>
            <person name="Liu X."/>
            <person name="Ma X."/>
            <person name="Naidoo K."/>
            <person name="Pethybridge S.J."/>
            <person name="Sun J."/>
            <person name="Steenkamp E.T."/>
            <person name="van der Nest M.A."/>
            <person name="van Wyk S."/>
            <person name="Wingfield M.J."/>
            <person name="Xiong C."/>
            <person name="Yue Q."/>
            <person name="Zhang X."/>
        </authorList>
    </citation>
    <scope>NUCLEOTIDE SEQUENCE [LARGE SCALE GENOMIC DNA]</scope>
    <source>
        <strain evidence="7 8">BP6252</strain>
    </source>
</reference>
<dbReference type="GO" id="GO:0070072">
    <property type="term" value="P:vacuolar proton-transporting V-type ATPase complex assembly"/>
    <property type="evidence" value="ECO:0007669"/>
    <property type="project" value="UniProtKB-UniRule"/>
</dbReference>
<dbReference type="HAMAP" id="MF_03058">
    <property type="entry name" value="VMA21"/>
    <property type="match status" value="1"/>
</dbReference>